<dbReference type="AlphaFoldDB" id="A0A3D8QFF0"/>
<evidence type="ECO:0000259" key="2">
    <source>
        <dbReference type="Pfam" id="PF24476"/>
    </source>
</evidence>
<dbReference type="PANTHER" id="PTHR35186">
    <property type="entry name" value="ANK_REP_REGION DOMAIN-CONTAINING PROTEIN"/>
    <property type="match status" value="1"/>
</dbReference>
<dbReference type="Pfam" id="PF24476">
    <property type="entry name" value="DUF7580"/>
    <property type="match status" value="1"/>
</dbReference>
<dbReference type="STRING" id="1849047.A0A3D8QFF0"/>
<dbReference type="InterPro" id="IPR056002">
    <property type="entry name" value="DUF7580"/>
</dbReference>
<sequence>MILGLELAFVIAPLVVTATEYHRKAYNKLKLIASQKANDEELEDFLADLHDEISLLLHTLRCLISDLTTLTETQRERLLSLDREQWKKDDVSIALHTRLGGDAEIAFTDILERLLKSLNEVVSERSFRFIRSDISSSPSLFKKLEGFREKMMNGATIHDLRSRFQFTTKEGLRTKNLRRIAKCNKKLERFVHGNPAVIIEGVKRNPLRKAQPPTNRSRRMSHDAHKRIARNWSCTCPSPHEARLGLLKCLMNSENADSAIKIDLLVSMTNADDAKEIWLGSRIRIILEDREDPVSEQRVGEGTTSQPIVRFMDEKDVVEHKAASRGPHRYIDTEPFCTLIKEAHKNNHNLELVFDGEKLWQARSSGSHVIPKPVMGIPLRNLLGDSQSRLSLKQRRALAVVLSHAILHYCESPWVSENWNKEHVNFFATSKGPDLMRPYLATKFEQVLSAVPDNPSDLYSHPSPALLSLGILLLELYLSKPIESLWDAEDMENGMESVNTNWITAEKLLDSMGDDLYEGYRDAIQACLKIDYVGVEDNLTLEDEGFRKLVYDRVVRPLEDELENGFRVTPEDLGGGQDEHTGWAGYVAELHWFVGVASCQDSFLVKSEFDKVYARTQSLPNSYPPIMSPLLAEPVQTQKRQPWKLIRQTTAEPRNAESQGLHYNFAKGETMVIDGSAQRGNGFVGGQWTVEAESNKPCAEGRVVG</sequence>
<evidence type="ECO:0000256" key="1">
    <source>
        <dbReference type="SAM" id="SignalP"/>
    </source>
</evidence>
<gene>
    <name evidence="3" type="ORF">BP6252_11928</name>
</gene>
<organism evidence="3 4">
    <name type="scientific">Coleophoma cylindrospora</name>
    <dbReference type="NCBI Taxonomy" id="1849047"/>
    <lineage>
        <taxon>Eukaryota</taxon>
        <taxon>Fungi</taxon>
        <taxon>Dikarya</taxon>
        <taxon>Ascomycota</taxon>
        <taxon>Pezizomycotina</taxon>
        <taxon>Leotiomycetes</taxon>
        <taxon>Helotiales</taxon>
        <taxon>Dermateaceae</taxon>
        <taxon>Coleophoma</taxon>
    </lineage>
</organism>
<reference evidence="3 4" key="1">
    <citation type="journal article" date="2018" name="IMA Fungus">
        <title>IMA Genome-F 9: Draft genome sequence of Annulohypoxylon stygium, Aspergillus mulundensis, Berkeleyomyces basicola (syn. Thielaviopsis basicola), Ceratocystis smalleyi, two Cercospora beticola strains, Coleophoma cylindrospora, Fusarium fracticaudum, Phialophora cf. hyalina, and Morchella septimelata.</title>
        <authorList>
            <person name="Wingfield B.D."/>
            <person name="Bills G.F."/>
            <person name="Dong Y."/>
            <person name="Huang W."/>
            <person name="Nel W.J."/>
            <person name="Swalarsk-Parry B.S."/>
            <person name="Vaghefi N."/>
            <person name="Wilken P.M."/>
            <person name="An Z."/>
            <person name="de Beer Z.W."/>
            <person name="De Vos L."/>
            <person name="Chen L."/>
            <person name="Duong T.A."/>
            <person name="Gao Y."/>
            <person name="Hammerbacher A."/>
            <person name="Kikkert J.R."/>
            <person name="Li Y."/>
            <person name="Li H."/>
            <person name="Li K."/>
            <person name="Li Q."/>
            <person name="Liu X."/>
            <person name="Ma X."/>
            <person name="Naidoo K."/>
            <person name="Pethybridge S.J."/>
            <person name="Sun J."/>
            <person name="Steenkamp E.T."/>
            <person name="van der Nest M.A."/>
            <person name="van Wyk S."/>
            <person name="Wingfield M.J."/>
            <person name="Xiong C."/>
            <person name="Yue Q."/>
            <person name="Zhang X."/>
        </authorList>
    </citation>
    <scope>NUCLEOTIDE SEQUENCE [LARGE SCALE GENOMIC DNA]</scope>
    <source>
        <strain evidence="3 4">BP6252</strain>
    </source>
</reference>
<keyword evidence="1" id="KW-0732">Signal</keyword>
<dbReference type="Proteomes" id="UP000256645">
    <property type="component" value="Unassembled WGS sequence"/>
</dbReference>
<feature type="domain" description="DUF7580" evidence="2">
    <location>
        <begin position="215"/>
        <end position="564"/>
    </location>
</feature>
<keyword evidence="4" id="KW-1185">Reference proteome</keyword>
<dbReference type="EMBL" id="PDLM01000015">
    <property type="protein sequence ID" value="RDW60545.1"/>
    <property type="molecule type" value="Genomic_DNA"/>
</dbReference>
<evidence type="ECO:0000313" key="3">
    <source>
        <dbReference type="EMBL" id="RDW60545.1"/>
    </source>
</evidence>
<feature type="signal peptide" evidence="1">
    <location>
        <begin position="1"/>
        <end position="18"/>
    </location>
</feature>
<evidence type="ECO:0000313" key="4">
    <source>
        <dbReference type="Proteomes" id="UP000256645"/>
    </source>
</evidence>
<protein>
    <recommendedName>
        <fullName evidence="2">DUF7580 domain-containing protein</fullName>
    </recommendedName>
</protein>
<name>A0A3D8QFF0_9HELO</name>
<dbReference type="OrthoDB" id="3565018at2759"/>
<accession>A0A3D8QFF0</accession>
<feature type="chain" id="PRO_5017668206" description="DUF7580 domain-containing protein" evidence="1">
    <location>
        <begin position="19"/>
        <end position="705"/>
    </location>
</feature>
<comment type="caution">
    <text evidence="3">The sequence shown here is derived from an EMBL/GenBank/DDBJ whole genome shotgun (WGS) entry which is preliminary data.</text>
</comment>
<dbReference type="PANTHER" id="PTHR35186:SF4">
    <property type="entry name" value="PRION-INHIBITION AND PROPAGATION HELO DOMAIN-CONTAINING PROTEIN"/>
    <property type="match status" value="1"/>
</dbReference>
<proteinExistence type="predicted"/>